<keyword evidence="4" id="KW-1185">Reference proteome</keyword>
<proteinExistence type="predicted"/>
<sequence>MHEYMSTLRIWELTCPGYLEEVGRARRWTRDILSDSNRADDAALIVTELGTNALLHSASGNQGEAFNLTISRTPETVLISVTDAGGTRTTPHVEHPDENDTHGRGLALVSTLAQRLDINGDDKHGHIVTAELSAGSRRPNVPLKQGYWCECLVNGGKLGSFDATSPEQAVRWIRISLMTIAMALDEEPYRQAQHWKNQKQPQALEALRKGEPQDLTLKHRTTQITWTARPVTFLPLAHRQGRTLPACTQMHSTAQLTSRSCLVPPLNGQVPPDC</sequence>
<dbReference type="PANTHER" id="PTHR35526">
    <property type="entry name" value="ANTI-SIGMA-F FACTOR RSBW-RELATED"/>
    <property type="match status" value="1"/>
</dbReference>
<evidence type="ECO:0000259" key="2">
    <source>
        <dbReference type="Pfam" id="PF13581"/>
    </source>
</evidence>
<dbReference type="Proteomes" id="UP000595046">
    <property type="component" value="Chromosome"/>
</dbReference>
<keyword evidence="1" id="KW-0808">Transferase</keyword>
<dbReference type="Pfam" id="PF13581">
    <property type="entry name" value="HATPase_c_2"/>
    <property type="match status" value="1"/>
</dbReference>
<dbReference type="InterPro" id="IPR036890">
    <property type="entry name" value="HATPase_C_sf"/>
</dbReference>
<reference evidence="4" key="1">
    <citation type="submission" date="2020-02" db="EMBL/GenBank/DDBJ databases">
        <title>Streptomyces sp. ASO4wet.</title>
        <authorList>
            <person name="Risdian C."/>
            <person name="Landwehr W."/>
            <person name="Schupp P."/>
            <person name="Wink J."/>
        </authorList>
    </citation>
    <scope>NUCLEOTIDE SEQUENCE [LARGE SCALE GENOMIC DNA]</scope>
    <source>
        <strain evidence="4">ASO4wet</strain>
    </source>
</reference>
<keyword evidence="3" id="KW-0547">Nucleotide-binding</keyword>
<keyword evidence="3" id="KW-0067">ATP-binding</keyword>
<dbReference type="SUPFAM" id="SSF55874">
    <property type="entry name" value="ATPase domain of HSP90 chaperone/DNA topoisomerase II/histidine kinase"/>
    <property type="match status" value="1"/>
</dbReference>
<dbReference type="GO" id="GO:0004674">
    <property type="term" value="F:protein serine/threonine kinase activity"/>
    <property type="evidence" value="ECO:0007669"/>
    <property type="project" value="UniProtKB-KW"/>
</dbReference>
<evidence type="ECO:0000313" key="4">
    <source>
        <dbReference type="Proteomes" id="UP000595046"/>
    </source>
</evidence>
<dbReference type="KEGG" id="sbat:G4Z16_17310"/>
<dbReference type="Gene3D" id="3.30.565.10">
    <property type="entry name" value="Histidine kinase-like ATPase, C-terminal domain"/>
    <property type="match status" value="1"/>
</dbReference>
<protein>
    <submittedName>
        <fullName evidence="3">ATP-binding protein</fullName>
    </submittedName>
</protein>
<gene>
    <name evidence="3" type="ORF">G4Z16_17310</name>
</gene>
<dbReference type="InterPro" id="IPR050267">
    <property type="entry name" value="Anti-sigma-factor_SerPK"/>
</dbReference>
<evidence type="ECO:0000313" key="3">
    <source>
        <dbReference type="EMBL" id="QPP07869.1"/>
    </source>
</evidence>
<evidence type="ECO:0000256" key="1">
    <source>
        <dbReference type="ARBA" id="ARBA00022527"/>
    </source>
</evidence>
<dbReference type="EMBL" id="CP048882">
    <property type="protein sequence ID" value="QPP07869.1"/>
    <property type="molecule type" value="Genomic_DNA"/>
</dbReference>
<dbReference type="PANTHER" id="PTHR35526:SF3">
    <property type="entry name" value="ANTI-SIGMA-F FACTOR RSBW"/>
    <property type="match status" value="1"/>
</dbReference>
<dbReference type="GO" id="GO:0005524">
    <property type="term" value="F:ATP binding"/>
    <property type="evidence" value="ECO:0007669"/>
    <property type="project" value="UniProtKB-KW"/>
</dbReference>
<accession>A0A7T1WST0</accession>
<name>A0A7T1WST0_9ACTN</name>
<organism evidence="3 4">
    <name type="scientific">Streptomyces bathyalis</name>
    <dbReference type="NCBI Taxonomy" id="2710756"/>
    <lineage>
        <taxon>Bacteria</taxon>
        <taxon>Bacillati</taxon>
        <taxon>Actinomycetota</taxon>
        <taxon>Actinomycetes</taxon>
        <taxon>Kitasatosporales</taxon>
        <taxon>Streptomycetaceae</taxon>
        <taxon>Streptomyces</taxon>
    </lineage>
</organism>
<dbReference type="InterPro" id="IPR003594">
    <property type="entry name" value="HATPase_dom"/>
</dbReference>
<keyword evidence="1" id="KW-0723">Serine/threonine-protein kinase</keyword>
<dbReference type="AlphaFoldDB" id="A0A7T1WST0"/>
<feature type="domain" description="Histidine kinase/HSP90-like ATPase" evidence="2">
    <location>
        <begin position="23"/>
        <end position="129"/>
    </location>
</feature>
<keyword evidence="1" id="KW-0418">Kinase</keyword>
<dbReference type="CDD" id="cd16936">
    <property type="entry name" value="HATPase_RsbW-like"/>
    <property type="match status" value="1"/>
</dbReference>